<organism evidence="2 3">
    <name type="scientific">Golovinomyces cichoracearum</name>
    <dbReference type="NCBI Taxonomy" id="62708"/>
    <lineage>
        <taxon>Eukaryota</taxon>
        <taxon>Fungi</taxon>
        <taxon>Dikarya</taxon>
        <taxon>Ascomycota</taxon>
        <taxon>Pezizomycotina</taxon>
        <taxon>Leotiomycetes</taxon>
        <taxon>Erysiphales</taxon>
        <taxon>Erysiphaceae</taxon>
        <taxon>Golovinomyces</taxon>
    </lineage>
</organism>
<reference evidence="2 3" key="1">
    <citation type="journal article" date="2018" name="BMC Genomics">
        <title>Comparative genome analyses reveal sequence features reflecting distinct modes of host-adaptation between dicot and monocot powdery mildew.</title>
        <authorList>
            <person name="Wu Y."/>
            <person name="Ma X."/>
            <person name="Pan Z."/>
            <person name="Kale S.D."/>
            <person name="Song Y."/>
            <person name="King H."/>
            <person name="Zhang Q."/>
            <person name="Presley C."/>
            <person name="Deng X."/>
            <person name="Wei C.I."/>
            <person name="Xiao S."/>
        </authorList>
    </citation>
    <scope>NUCLEOTIDE SEQUENCE [LARGE SCALE GENOMIC DNA]</scope>
    <source>
        <strain evidence="2">UCSC1</strain>
    </source>
</reference>
<dbReference type="OrthoDB" id="10255576at2759"/>
<comment type="similarity">
    <text evidence="1">Belongs to the complex I NDUFA12 subunit family.</text>
</comment>
<dbReference type="GO" id="GO:0005739">
    <property type="term" value="C:mitochondrion"/>
    <property type="evidence" value="ECO:0007669"/>
    <property type="project" value="TreeGrafter"/>
</dbReference>
<dbReference type="InterPro" id="IPR052618">
    <property type="entry name" value="ComplexI_NDUFA12"/>
</dbReference>
<protein>
    <submittedName>
        <fullName evidence="2">Uncharacterized protein</fullName>
    </submittedName>
</protein>
<name>A0A420I9X8_9PEZI</name>
<dbReference type="GO" id="GO:0032981">
    <property type="term" value="P:mitochondrial respiratory chain complex I assembly"/>
    <property type="evidence" value="ECO:0007669"/>
    <property type="project" value="TreeGrafter"/>
</dbReference>
<dbReference type="Pfam" id="PF05071">
    <property type="entry name" value="NDUFA12"/>
    <property type="match status" value="1"/>
</dbReference>
<dbReference type="PANTHER" id="PTHR32470:SF2">
    <property type="entry name" value="NADH DEHYDROGENASE [UBIQUINONE] 1 ALPHA SUBCOMPLEX ASSEMBLY FACTOR 2"/>
    <property type="match status" value="1"/>
</dbReference>
<gene>
    <name evidence="2" type="ORF">GcC1_102003</name>
</gene>
<dbReference type="AlphaFoldDB" id="A0A420I9X8"/>
<dbReference type="Proteomes" id="UP000285405">
    <property type="component" value="Unassembled WGS sequence"/>
</dbReference>
<dbReference type="InterPro" id="IPR007763">
    <property type="entry name" value="NDUFA12"/>
</dbReference>
<evidence type="ECO:0000256" key="1">
    <source>
        <dbReference type="ARBA" id="ARBA00007355"/>
    </source>
</evidence>
<dbReference type="GO" id="GO:0045271">
    <property type="term" value="C:respiratory chain complex I"/>
    <property type="evidence" value="ECO:0007669"/>
    <property type="project" value="InterPro"/>
</dbReference>
<accession>A0A420I9X8</accession>
<evidence type="ECO:0000313" key="3">
    <source>
        <dbReference type="Proteomes" id="UP000285405"/>
    </source>
</evidence>
<sequence length="230" mass="26773">MSSTPGGRLRGLWNSWKSLKLPWRKRFLAGLDLHGNTFWEFRDTLSSHQHRMRRLVKYSQSVHHSDIQISPQWHQWLRHARADPPSLAEQSQDALRQEQLKFLAAAADARWESKSKLLDTKGFPPHQILTPFECRNSDGHPETSPKFATCENGKNFIKHEVDRESRLHLKSSDSTEKTLYPENPWKLAHARDSANEESQFKHWDANLDDSTRRSNVSCHRSNICTLSRTE</sequence>
<proteinExistence type="inferred from homology"/>
<evidence type="ECO:0000313" key="2">
    <source>
        <dbReference type="EMBL" id="RKF71323.1"/>
    </source>
</evidence>
<comment type="caution">
    <text evidence="2">The sequence shown here is derived from an EMBL/GenBank/DDBJ whole genome shotgun (WGS) entry which is preliminary data.</text>
</comment>
<dbReference type="EMBL" id="MCBR01010270">
    <property type="protein sequence ID" value="RKF71323.1"/>
    <property type="molecule type" value="Genomic_DNA"/>
</dbReference>
<dbReference type="PANTHER" id="PTHR32470">
    <property type="entry name" value="ADH DEHYDROGENASE [UBIQUINONE] 1 ALPHA SUBCOMPLEX ASSEMBLY FACTOR 2"/>
    <property type="match status" value="1"/>
</dbReference>